<accession>F3FET9</accession>
<reference evidence="1 2" key="1">
    <citation type="journal article" date="2011" name="PLoS Pathog.">
        <title>Dynamic evolution of pathogenicity revealed by sequencing and comparative genomics of 19 Pseudomonas syringae isolates.</title>
        <authorList>
            <person name="Baltrus D.A."/>
            <person name="Nishimura M.T."/>
            <person name="Romanchuk A."/>
            <person name="Chang J.H."/>
            <person name="Mukhtar M.S."/>
            <person name="Cherkis K."/>
            <person name="Roach J."/>
            <person name="Grant S.R."/>
            <person name="Jones C.D."/>
            <person name="Dangl J.L."/>
        </authorList>
    </citation>
    <scope>NUCLEOTIDE SEQUENCE [LARGE SCALE GENOMIC DNA]</scope>
    <source>
        <strain evidence="2">M301072PT</strain>
    </source>
</reference>
<evidence type="ECO:0000313" key="2">
    <source>
        <dbReference type="Proteomes" id="UP000004471"/>
    </source>
</evidence>
<proteinExistence type="predicted"/>
<sequence length="41" mass="4476">MAAASLTLPQSAVLIWIDVAFLGKLTGPMRLKRPIILGLWL</sequence>
<dbReference type="AlphaFoldDB" id="F3FET9"/>
<protein>
    <submittedName>
        <fullName evidence="1">Uncharacterized protein</fullName>
    </submittedName>
</protein>
<evidence type="ECO:0000313" key="1">
    <source>
        <dbReference type="EMBL" id="EGH28725.1"/>
    </source>
</evidence>
<gene>
    <name evidence="1" type="ORF">PSYJA_06966</name>
</gene>
<dbReference type="EMBL" id="AEAH01000305">
    <property type="protein sequence ID" value="EGH28725.1"/>
    <property type="molecule type" value="Genomic_DNA"/>
</dbReference>
<dbReference type="HOGENOM" id="CLU_3275425_0_0_6"/>
<comment type="caution">
    <text evidence="1">The sequence shown here is derived from an EMBL/GenBank/DDBJ whole genome shotgun (WGS) entry which is preliminary data.</text>
</comment>
<dbReference type="Proteomes" id="UP000004471">
    <property type="component" value="Unassembled WGS sequence"/>
</dbReference>
<name>F3FET9_PSESX</name>
<organism evidence="1 2">
    <name type="scientific">Pseudomonas syringae pv. japonica str. M301072</name>
    <dbReference type="NCBI Taxonomy" id="629262"/>
    <lineage>
        <taxon>Bacteria</taxon>
        <taxon>Pseudomonadati</taxon>
        <taxon>Pseudomonadota</taxon>
        <taxon>Gammaproteobacteria</taxon>
        <taxon>Pseudomonadales</taxon>
        <taxon>Pseudomonadaceae</taxon>
        <taxon>Pseudomonas</taxon>
        <taxon>Pseudomonas syringae</taxon>
    </lineage>
</organism>